<keyword evidence="1" id="KW-0472">Membrane</keyword>
<reference evidence="2" key="2">
    <citation type="submission" date="2023-06" db="EMBL/GenBank/DDBJ databases">
        <authorList>
            <consortium name="Lawrence Berkeley National Laboratory"/>
            <person name="Haridas S."/>
            <person name="Hensen N."/>
            <person name="Bonometti L."/>
            <person name="Westerberg I."/>
            <person name="Brannstrom I.O."/>
            <person name="Guillou S."/>
            <person name="Cros-Aarteil S."/>
            <person name="Calhoun S."/>
            <person name="Kuo A."/>
            <person name="Mondo S."/>
            <person name="Pangilinan J."/>
            <person name="Riley R."/>
            <person name="Labutti K."/>
            <person name="Andreopoulos B."/>
            <person name="Lipzen A."/>
            <person name="Chen C."/>
            <person name="Yanf M."/>
            <person name="Daum C."/>
            <person name="Ng V."/>
            <person name="Clum A."/>
            <person name="Steindorff A."/>
            <person name="Ohm R."/>
            <person name="Martin F."/>
            <person name="Silar P."/>
            <person name="Natvig D."/>
            <person name="Lalanne C."/>
            <person name="Gautier V."/>
            <person name="Ament-Velasquez S.L."/>
            <person name="Kruys A."/>
            <person name="Hutchinson M.I."/>
            <person name="Powell A.J."/>
            <person name="Barry K."/>
            <person name="Miller A.N."/>
            <person name="Grigoriev I.V."/>
            <person name="Debuchy R."/>
            <person name="Gladieux P."/>
            <person name="Thoren M.H."/>
            <person name="Johannesson H."/>
        </authorList>
    </citation>
    <scope>NUCLEOTIDE SEQUENCE</scope>
    <source>
        <strain evidence="2">CBS 314.62</strain>
    </source>
</reference>
<comment type="caution">
    <text evidence="2">The sequence shown here is derived from an EMBL/GenBank/DDBJ whole genome shotgun (WGS) entry which is preliminary data.</text>
</comment>
<reference evidence="2" key="1">
    <citation type="journal article" date="2023" name="Mol. Phylogenet. Evol.">
        <title>Genome-scale phylogeny and comparative genomics of the fungal order Sordariales.</title>
        <authorList>
            <person name="Hensen N."/>
            <person name="Bonometti L."/>
            <person name="Westerberg I."/>
            <person name="Brannstrom I.O."/>
            <person name="Guillou S."/>
            <person name="Cros-Aarteil S."/>
            <person name="Calhoun S."/>
            <person name="Haridas S."/>
            <person name="Kuo A."/>
            <person name="Mondo S."/>
            <person name="Pangilinan J."/>
            <person name="Riley R."/>
            <person name="LaButti K."/>
            <person name="Andreopoulos B."/>
            <person name="Lipzen A."/>
            <person name="Chen C."/>
            <person name="Yan M."/>
            <person name="Daum C."/>
            <person name="Ng V."/>
            <person name="Clum A."/>
            <person name="Steindorff A."/>
            <person name="Ohm R.A."/>
            <person name="Martin F."/>
            <person name="Silar P."/>
            <person name="Natvig D.O."/>
            <person name="Lalanne C."/>
            <person name="Gautier V."/>
            <person name="Ament-Velasquez S.L."/>
            <person name="Kruys A."/>
            <person name="Hutchinson M.I."/>
            <person name="Powell A.J."/>
            <person name="Barry K."/>
            <person name="Miller A.N."/>
            <person name="Grigoriev I.V."/>
            <person name="Debuchy R."/>
            <person name="Gladieux P."/>
            <person name="Hiltunen Thoren M."/>
            <person name="Johannesson H."/>
        </authorList>
    </citation>
    <scope>NUCLEOTIDE SEQUENCE</scope>
    <source>
        <strain evidence="2">CBS 314.62</strain>
    </source>
</reference>
<feature type="transmembrane region" description="Helical" evidence="1">
    <location>
        <begin position="53"/>
        <end position="71"/>
    </location>
</feature>
<evidence type="ECO:0000313" key="2">
    <source>
        <dbReference type="EMBL" id="KAK3688503.1"/>
    </source>
</evidence>
<accession>A0AAE1CCD5</accession>
<keyword evidence="3" id="KW-1185">Reference proteome</keyword>
<name>A0AAE1CCD5_9PEZI</name>
<organism evidence="2 3">
    <name type="scientific">Podospora appendiculata</name>
    <dbReference type="NCBI Taxonomy" id="314037"/>
    <lineage>
        <taxon>Eukaryota</taxon>
        <taxon>Fungi</taxon>
        <taxon>Dikarya</taxon>
        <taxon>Ascomycota</taxon>
        <taxon>Pezizomycotina</taxon>
        <taxon>Sordariomycetes</taxon>
        <taxon>Sordariomycetidae</taxon>
        <taxon>Sordariales</taxon>
        <taxon>Podosporaceae</taxon>
        <taxon>Podospora</taxon>
    </lineage>
</organism>
<keyword evidence="1" id="KW-0812">Transmembrane</keyword>
<sequence length="111" mass="13061">MRPKGASRKDRRFFLAWSGFGSDWVFALGQTTCWDIGAKPRIELMDHWKTDGWVEGRMVGLIMESFLPLLFRFRIWVLGSRQARQQMGNHAWDTRRRRFAFFLSGSNFTLG</sequence>
<dbReference type="EMBL" id="JAULSO010000002">
    <property type="protein sequence ID" value="KAK3688503.1"/>
    <property type="molecule type" value="Genomic_DNA"/>
</dbReference>
<gene>
    <name evidence="2" type="ORF">B0T22DRAFT_155851</name>
</gene>
<keyword evidence="1" id="KW-1133">Transmembrane helix</keyword>
<proteinExistence type="predicted"/>
<protein>
    <submittedName>
        <fullName evidence="2">Uncharacterized protein</fullName>
    </submittedName>
</protein>
<dbReference type="AlphaFoldDB" id="A0AAE1CCD5"/>
<evidence type="ECO:0000313" key="3">
    <source>
        <dbReference type="Proteomes" id="UP001270362"/>
    </source>
</evidence>
<evidence type="ECO:0000256" key="1">
    <source>
        <dbReference type="SAM" id="Phobius"/>
    </source>
</evidence>
<dbReference type="Proteomes" id="UP001270362">
    <property type="component" value="Unassembled WGS sequence"/>
</dbReference>